<accession>A0AAW1RV79</accession>
<sequence length="374" mass="38582">MADLHTAARNNEVAQLHVLLAKGADINSRDKHSRTPLHLAAWAGKLEAVKALLAAKCNAGASALDDTTALHFAAQKGHTEICRQLLAAGVTVNSRNRKGMTALHFAAQSGHRELIELLIKRHANFKATNGKNKTPLDVAKNITTKQLLQELIATFALQNPAPVSAECSSAQLNGSEAKPKSNTVPPPSAAEGAQTSVNGPQPVTSADAMASFSTGAMPSPAAVAEQGPGPLHIGPMLPPGANPASADLSGDPAGTGQETSHAQIGPVLPPGITLASDSLIPQESQTQIGSDFCSTAGSLQATDSKDITAMLHKGHANEEDTSQHPPPSSKAAAHMRRKREEPATEAADGPTGSLTASKKAKVSLAHLGDDQEDV</sequence>
<dbReference type="SMART" id="SM00248">
    <property type="entry name" value="ANK"/>
    <property type="match status" value="4"/>
</dbReference>
<feature type="repeat" description="ANK" evidence="3">
    <location>
        <begin position="1"/>
        <end position="31"/>
    </location>
</feature>
<gene>
    <name evidence="5" type="ORF">WJX74_001645</name>
</gene>
<dbReference type="SUPFAM" id="SSF48403">
    <property type="entry name" value="Ankyrin repeat"/>
    <property type="match status" value="1"/>
</dbReference>
<feature type="region of interest" description="Disordered" evidence="4">
    <location>
        <begin position="316"/>
        <end position="374"/>
    </location>
</feature>
<feature type="repeat" description="ANK" evidence="3">
    <location>
        <begin position="98"/>
        <end position="130"/>
    </location>
</feature>
<proteinExistence type="predicted"/>
<evidence type="ECO:0000256" key="1">
    <source>
        <dbReference type="ARBA" id="ARBA00022737"/>
    </source>
</evidence>
<dbReference type="Pfam" id="PF12796">
    <property type="entry name" value="Ank_2"/>
    <property type="match status" value="1"/>
</dbReference>
<comment type="caution">
    <text evidence="5">The sequence shown here is derived from an EMBL/GenBank/DDBJ whole genome shotgun (WGS) entry which is preliminary data.</text>
</comment>
<feature type="repeat" description="ANK" evidence="3">
    <location>
        <begin position="32"/>
        <end position="53"/>
    </location>
</feature>
<feature type="repeat" description="ANK" evidence="3">
    <location>
        <begin position="65"/>
        <end position="97"/>
    </location>
</feature>
<dbReference type="PANTHER" id="PTHR24198">
    <property type="entry name" value="ANKYRIN REPEAT AND PROTEIN KINASE DOMAIN-CONTAINING PROTEIN"/>
    <property type="match status" value="1"/>
</dbReference>
<dbReference type="PROSITE" id="PS50088">
    <property type="entry name" value="ANK_REPEAT"/>
    <property type="match status" value="4"/>
</dbReference>
<evidence type="ECO:0000313" key="5">
    <source>
        <dbReference type="EMBL" id="KAK9837624.1"/>
    </source>
</evidence>
<feature type="compositionally biased region" description="Polar residues" evidence="4">
    <location>
        <begin position="193"/>
        <end position="204"/>
    </location>
</feature>
<dbReference type="AlphaFoldDB" id="A0AAW1RV79"/>
<reference evidence="5 6" key="1">
    <citation type="journal article" date="2024" name="Nat. Commun.">
        <title>Phylogenomics reveals the evolutionary origins of lichenization in chlorophyte algae.</title>
        <authorList>
            <person name="Puginier C."/>
            <person name="Libourel C."/>
            <person name="Otte J."/>
            <person name="Skaloud P."/>
            <person name="Haon M."/>
            <person name="Grisel S."/>
            <person name="Petersen M."/>
            <person name="Berrin J.G."/>
            <person name="Delaux P.M."/>
            <person name="Dal Grande F."/>
            <person name="Keller J."/>
        </authorList>
    </citation>
    <scope>NUCLEOTIDE SEQUENCE [LARGE SCALE GENOMIC DNA]</scope>
    <source>
        <strain evidence="5 6">SAG 2145</strain>
    </source>
</reference>
<dbReference type="Proteomes" id="UP001438707">
    <property type="component" value="Unassembled WGS sequence"/>
</dbReference>
<feature type="region of interest" description="Disordered" evidence="4">
    <location>
        <begin position="167"/>
        <end position="274"/>
    </location>
</feature>
<dbReference type="InterPro" id="IPR002110">
    <property type="entry name" value="Ankyrin_rpt"/>
</dbReference>
<evidence type="ECO:0000313" key="6">
    <source>
        <dbReference type="Proteomes" id="UP001438707"/>
    </source>
</evidence>
<dbReference type="PROSITE" id="PS50297">
    <property type="entry name" value="ANK_REP_REGION"/>
    <property type="match status" value="4"/>
</dbReference>
<dbReference type="Pfam" id="PF00023">
    <property type="entry name" value="Ank"/>
    <property type="match status" value="1"/>
</dbReference>
<evidence type="ECO:0000256" key="3">
    <source>
        <dbReference type="PROSITE-ProRule" id="PRU00023"/>
    </source>
</evidence>
<evidence type="ECO:0000256" key="2">
    <source>
        <dbReference type="ARBA" id="ARBA00023043"/>
    </source>
</evidence>
<keyword evidence="2 3" id="KW-0040">ANK repeat</keyword>
<dbReference type="InterPro" id="IPR036770">
    <property type="entry name" value="Ankyrin_rpt-contain_sf"/>
</dbReference>
<dbReference type="Gene3D" id="1.25.40.20">
    <property type="entry name" value="Ankyrin repeat-containing domain"/>
    <property type="match status" value="2"/>
</dbReference>
<evidence type="ECO:0000256" key="4">
    <source>
        <dbReference type="SAM" id="MobiDB-lite"/>
    </source>
</evidence>
<keyword evidence="6" id="KW-1185">Reference proteome</keyword>
<name>A0AAW1RV79_9CHLO</name>
<organism evidence="5 6">
    <name type="scientific">Apatococcus lobatus</name>
    <dbReference type="NCBI Taxonomy" id="904363"/>
    <lineage>
        <taxon>Eukaryota</taxon>
        <taxon>Viridiplantae</taxon>
        <taxon>Chlorophyta</taxon>
        <taxon>core chlorophytes</taxon>
        <taxon>Trebouxiophyceae</taxon>
        <taxon>Chlorellales</taxon>
        <taxon>Chlorellaceae</taxon>
        <taxon>Apatococcus</taxon>
    </lineage>
</organism>
<dbReference type="EMBL" id="JALJOS010000006">
    <property type="protein sequence ID" value="KAK9837624.1"/>
    <property type="molecule type" value="Genomic_DNA"/>
</dbReference>
<protein>
    <submittedName>
        <fullName evidence="5">Uncharacterized protein</fullName>
    </submittedName>
</protein>
<dbReference type="PANTHER" id="PTHR24198:SF195">
    <property type="entry name" value="DEATH DOMAIN-CONTAINING PROTEIN"/>
    <property type="match status" value="1"/>
</dbReference>
<keyword evidence="1" id="KW-0677">Repeat</keyword>